<dbReference type="Pfam" id="PF00169">
    <property type="entry name" value="PH"/>
    <property type="match status" value="1"/>
</dbReference>
<dbReference type="KEGG" id="tut:107369885"/>
<accession>T1L385</accession>
<feature type="compositionally biased region" description="Basic and acidic residues" evidence="1">
    <location>
        <begin position="339"/>
        <end position="349"/>
    </location>
</feature>
<dbReference type="Gene3D" id="2.30.29.30">
    <property type="entry name" value="Pleckstrin-homology domain (PH domain)/Phosphotyrosine-binding domain (PTB)"/>
    <property type="match status" value="1"/>
</dbReference>
<feature type="domain" description="PH" evidence="2">
    <location>
        <begin position="418"/>
        <end position="539"/>
    </location>
</feature>
<dbReference type="Proteomes" id="UP000015104">
    <property type="component" value="Unassembled WGS sequence"/>
</dbReference>
<dbReference type="PANTHER" id="PTHR12156:SF5">
    <property type="entry name" value="FI18040P1"/>
    <property type="match status" value="1"/>
</dbReference>
<name>T1L385_TETUR</name>
<evidence type="ECO:0000256" key="1">
    <source>
        <dbReference type="SAM" id="MobiDB-lite"/>
    </source>
</evidence>
<dbReference type="SUPFAM" id="SSF50729">
    <property type="entry name" value="PH domain-like"/>
    <property type="match status" value="1"/>
</dbReference>
<evidence type="ECO:0000313" key="3">
    <source>
        <dbReference type="EnsemblMetazoa" id="tetur35g00600.1"/>
    </source>
</evidence>
<feature type="region of interest" description="Disordered" evidence="1">
    <location>
        <begin position="332"/>
        <end position="355"/>
    </location>
</feature>
<dbReference type="PANTHER" id="PTHR12156">
    <property type="entry name" value="PLECKSTRIN HOMOLOGY-LIKE DOMAIN, FAMILY B, MEMBER 3"/>
    <property type="match status" value="1"/>
</dbReference>
<feature type="region of interest" description="Disordered" evidence="1">
    <location>
        <begin position="1"/>
        <end position="35"/>
    </location>
</feature>
<dbReference type="EnsemblMetazoa" id="tetur35g00600.1">
    <property type="protein sequence ID" value="tetur35g00600.1"/>
    <property type="gene ID" value="tetur35g00600"/>
</dbReference>
<reference evidence="3" key="2">
    <citation type="submission" date="2015-06" db="UniProtKB">
        <authorList>
            <consortium name="EnsemblMetazoa"/>
        </authorList>
    </citation>
    <scope>IDENTIFICATION</scope>
</reference>
<protein>
    <recommendedName>
        <fullName evidence="2">PH domain-containing protein</fullName>
    </recommendedName>
</protein>
<dbReference type="eggNOG" id="ENOG502QPZY">
    <property type="taxonomic scope" value="Eukaryota"/>
</dbReference>
<proteinExistence type="predicted"/>
<dbReference type="OMA" id="CHYTESG"/>
<dbReference type="OrthoDB" id="6020705at2759"/>
<dbReference type="EMBL" id="CAEY01001014">
    <property type="status" value="NOT_ANNOTATED_CDS"/>
    <property type="molecule type" value="Genomic_DNA"/>
</dbReference>
<dbReference type="InterPro" id="IPR001849">
    <property type="entry name" value="PH_domain"/>
</dbReference>
<dbReference type="InterPro" id="IPR011993">
    <property type="entry name" value="PH-like_dom_sf"/>
</dbReference>
<evidence type="ECO:0000313" key="4">
    <source>
        <dbReference type="Proteomes" id="UP000015104"/>
    </source>
</evidence>
<evidence type="ECO:0000259" key="2">
    <source>
        <dbReference type="PROSITE" id="PS50003"/>
    </source>
</evidence>
<gene>
    <name evidence="3" type="primary">107369885</name>
</gene>
<sequence length="545" mass="62182">MEIGLGEYGEPVDEGVADHQVPREPNLMNSTSSPIASTEDQLLRCRLERFEDEEIRKLEEDRLQEIIRLCQSYNDSQEGKRVRSLRVNEVDRLLELMKNPDVVQSTTVDNNRLVSSMETPNDINPIGLGHTAVEEMSKVIPSQDNSISSNERKCHYTESGDYEQLENDNEFITGGENVHANGSTDDNDAGCAKLTALSIEESLIRGEIDDMKHQQFSDAEDEELKEFQRIEKEIKLNELYKCLETIEKEIIAIKQQQQASLNQPLQLDNVCLGAVKDSKEAPLASCESDESTSSDDDASFGDKVKSADYSLILHKHQNLNNHHTYSSIYSNETNSESLDSSKNEIDGENKIGANESTVNPLRLRRGNRENGSEDLKERQQRPLTIYLPSTSYDLDLIDHIVNLGHDVDSFAHLVRLTPTSCSGYLWKLCSNTENQWRKRYFLFDRQNKVFLYFKSFKSFAKAKKAKYGVYFNQIEDAYVDHNRTKLEKKSNPLGGSLRRRSNSTRYVFAVVTSERNFTLSTFVPEVMRIWIDVIFTGAEGYLSFE</sequence>
<organism evidence="3 4">
    <name type="scientific">Tetranychus urticae</name>
    <name type="common">Two-spotted spider mite</name>
    <dbReference type="NCBI Taxonomy" id="32264"/>
    <lineage>
        <taxon>Eukaryota</taxon>
        <taxon>Metazoa</taxon>
        <taxon>Ecdysozoa</taxon>
        <taxon>Arthropoda</taxon>
        <taxon>Chelicerata</taxon>
        <taxon>Arachnida</taxon>
        <taxon>Acari</taxon>
        <taxon>Acariformes</taxon>
        <taxon>Trombidiformes</taxon>
        <taxon>Prostigmata</taxon>
        <taxon>Eleutherengona</taxon>
        <taxon>Raphignathae</taxon>
        <taxon>Tetranychoidea</taxon>
        <taxon>Tetranychidae</taxon>
        <taxon>Tetranychus</taxon>
    </lineage>
</organism>
<dbReference type="SMART" id="SM00233">
    <property type="entry name" value="PH"/>
    <property type="match status" value="1"/>
</dbReference>
<dbReference type="HOGENOM" id="CLU_499991_0_0_1"/>
<dbReference type="AlphaFoldDB" id="T1L385"/>
<keyword evidence="4" id="KW-1185">Reference proteome</keyword>
<reference evidence="4" key="1">
    <citation type="submission" date="2011-08" db="EMBL/GenBank/DDBJ databases">
        <authorList>
            <person name="Rombauts S."/>
        </authorList>
    </citation>
    <scope>NUCLEOTIDE SEQUENCE</scope>
    <source>
        <strain evidence="4">London</strain>
    </source>
</reference>
<dbReference type="PROSITE" id="PS50003">
    <property type="entry name" value="PH_DOMAIN"/>
    <property type="match status" value="1"/>
</dbReference>
<dbReference type="InterPro" id="IPR052212">
    <property type="entry name" value="PH-like_domain"/>
</dbReference>
<dbReference type="STRING" id="32264.T1L385"/>